<dbReference type="Proteomes" id="UP001220377">
    <property type="component" value="Chromosome"/>
</dbReference>
<evidence type="ECO:0000256" key="1">
    <source>
        <dbReference type="ARBA" id="ARBA00004418"/>
    </source>
</evidence>
<dbReference type="PANTHER" id="PTHR30222">
    <property type="entry name" value="SPERMIDINE/PUTRESCINE-BINDING PERIPLASMIC PROTEIN"/>
    <property type="match status" value="1"/>
</dbReference>
<evidence type="ECO:0000256" key="4">
    <source>
        <dbReference type="ARBA" id="ARBA00022764"/>
    </source>
</evidence>
<dbReference type="SUPFAM" id="SSF53850">
    <property type="entry name" value="Periplasmic binding protein-like II"/>
    <property type="match status" value="1"/>
</dbReference>
<evidence type="ECO:0000313" key="6">
    <source>
        <dbReference type="EMBL" id="WDF81934.1"/>
    </source>
</evidence>
<gene>
    <name evidence="6" type="ORF">PQ472_08355</name>
</gene>
<feature type="chain" id="PRO_5047234485" evidence="5">
    <location>
        <begin position="27"/>
        <end position="357"/>
    </location>
</feature>
<protein>
    <submittedName>
        <fullName evidence="6">ABC transporter substrate-binding protein</fullName>
    </submittedName>
</protein>
<accession>A0ABY7WQ87</accession>
<feature type="signal peptide" evidence="5">
    <location>
        <begin position="1"/>
        <end position="26"/>
    </location>
</feature>
<keyword evidence="3 5" id="KW-0732">Signal</keyword>
<organism evidence="6 7">
    <name type="scientific">Lacticaseibacillus pabuli</name>
    <dbReference type="NCBI Taxonomy" id="3025672"/>
    <lineage>
        <taxon>Bacteria</taxon>
        <taxon>Bacillati</taxon>
        <taxon>Bacillota</taxon>
        <taxon>Bacilli</taxon>
        <taxon>Lactobacillales</taxon>
        <taxon>Lactobacillaceae</taxon>
        <taxon>Lacticaseibacillus</taxon>
    </lineage>
</organism>
<evidence type="ECO:0000256" key="3">
    <source>
        <dbReference type="ARBA" id="ARBA00022729"/>
    </source>
</evidence>
<evidence type="ECO:0000313" key="7">
    <source>
        <dbReference type="Proteomes" id="UP001220377"/>
    </source>
</evidence>
<comment type="subcellular location">
    <subcellularLocation>
        <location evidence="1">Periplasm</location>
    </subcellularLocation>
</comment>
<name>A0ABY7WQ87_9LACO</name>
<dbReference type="EMBL" id="CP117884">
    <property type="protein sequence ID" value="WDF81934.1"/>
    <property type="molecule type" value="Genomic_DNA"/>
</dbReference>
<keyword evidence="7" id="KW-1185">Reference proteome</keyword>
<dbReference type="PIRSF" id="PIRSF019574">
    <property type="entry name" value="Periplasmic_polyamine_BP"/>
    <property type="match status" value="1"/>
</dbReference>
<reference evidence="6 7" key="1">
    <citation type="submission" date="2023-02" db="EMBL/GenBank/DDBJ databases">
        <title>Genome sequence of Lacticaseibacillus sp. KACC 23028.</title>
        <authorList>
            <person name="Kim S."/>
            <person name="Heo J."/>
            <person name="Kwon S.-W."/>
        </authorList>
    </citation>
    <scope>NUCLEOTIDE SEQUENCE [LARGE SCALE GENOMIC DNA]</scope>
    <source>
        <strain evidence="6 7">KACC 23028</strain>
    </source>
</reference>
<dbReference type="RefSeq" id="WP_274259040.1">
    <property type="nucleotide sequence ID" value="NZ_CP117884.1"/>
</dbReference>
<evidence type="ECO:0000256" key="5">
    <source>
        <dbReference type="SAM" id="SignalP"/>
    </source>
</evidence>
<keyword evidence="4" id="KW-0574">Periplasm</keyword>
<dbReference type="Gene3D" id="3.40.190.10">
    <property type="entry name" value="Periplasmic binding protein-like II"/>
    <property type="match status" value="2"/>
</dbReference>
<proteinExistence type="predicted"/>
<dbReference type="Pfam" id="PF13416">
    <property type="entry name" value="SBP_bac_8"/>
    <property type="match status" value="1"/>
</dbReference>
<evidence type="ECO:0000256" key="2">
    <source>
        <dbReference type="ARBA" id="ARBA00022448"/>
    </source>
</evidence>
<dbReference type="InterPro" id="IPR006059">
    <property type="entry name" value="SBP"/>
</dbReference>
<dbReference type="PRINTS" id="PR00909">
    <property type="entry name" value="SPERMDNBNDNG"/>
</dbReference>
<dbReference type="PANTHER" id="PTHR30222:SF17">
    <property type="entry name" value="SPERMIDINE_PUTRESCINE-BINDING PERIPLASMIC PROTEIN"/>
    <property type="match status" value="1"/>
</dbReference>
<dbReference type="InterPro" id="IPR001188">
    <property type="entry name" value="Sperm_putr-bd"/>
</dbReference>
<keyword evidence="2" id="KW-0813">Transport</keyword>
<sequence length="357" mass="40348">MKKLFAFIAALLVVCAGLGVASHQLAKTQGAGGSRVLNLANWGDYIDPKLVKKFEKQSGYHVNLETFDSNEAMYTKIKQGGTHYDLTVPSEYMVEKMAHDKLLVPLDKSRLRGMNNYGSYFMNQSFDPGNKYSIPYFWGTLGIIYNDKFIKPGTVNHWHDLWEPKYKGQIMLIDSARDIMGMGLVSLDKSMNTTDTSTLEAAKAKLDAMSPNVKAVVADEIKMYMENNEAPLAVDWSGEASEMLAENPHLHYVVPEEGSNLWFDNLVIPVTAKHYDAIYAFLNFMSEPKNAAQNAEYVGYATPNNAAKKLLPKSVRDDQQFYPNAQTMSHLQVYRNLSPKIVGVYNDLFLEFKMYRR</sequence>
<dbReference type="CDD" id="cd13663">
    <property type="entry name" value="PBP2_PotD_PotF_like_2"/>
    <property type="match status" value="1"/>
</dbReference>